<proteinExistence type="predicted"/>
<keyword evidence="3" id="KW-1185">Reference proteome</keyword>
<dbReference type="SUPFAM" id="SSF46785">
    <property type="entry name" value="Winged helix' DNA-binding domain"/>
    <property type="match status" value="1"/>
</dbReference>
<dbReference type="EMBL" id="CP001398">
    <property type="protein sequence ID" value="ACS33477.1"/>
    <property type="molecule type" value="Genomic_DNA"/>
</dbReference>
<dbReference type="RefSeq" id="WP_015858591.1">
    <property type="nucleotide sequence ID" value="NC_012804.1"/>
</dbReference>
<dbReference type="eggNOG" id="arCOG02559">
    <property type="taxonomic scope" value="Archaea"/>
</dbReference>
<dbReference type="STRING" id="593117.TGAM_0975"/>
<dbReference type="InterPro" id="IPR036390">
    <property type="entry name" value="WH_DNA-bd_sf"/>
</dbReference>
<dbReference type="InterPro" id="IPR054760">
    <property type="entry name" value="DIP2311-like_C"/>
</dbReference>
<dbReference type="SUPFAM" id="SSF63829">
    <property type="entry name" value="Calcium-dependent phosphotriesterase"/>
    <property type="match status" value="1"/>
</dbReference>
<dbReference type="GeneID" id="25393833"/>
<dbReference type="InterPro" id="IPR011042">
    <property type="entry name" value="6-blade_b-propeller_TolB-like"/>
</dbReference>
<dbReference type="Gene3D" id="2.120.10.30">
    <property type="entry name" value="TolB, C-terminal domain"/>
    <property type="match status" value="1"/>
</dbReference>
<dbReference type="Gene3D" id="3.30.565.60">
    <property type="match status" value="1"/>
</dbReference>
<dbReference type="InterPro" id="IPR036388">
    <property type="entry name" value="WH-like_DNA-bd_sf"/>
</dbReference>
<dbReference type="PaxDb" id="593117-TGAM_0975"/>
<name>C5A5G5_THEGJ</name>
<dbReference type="Pfam" id="PF13749">
    <property type="entry name" value="HATPase_c_4"/>
    <property type="match status" value="1"/>
</dbReference>
<evidence type="ECO:0000313" key="2">
    <source>
        <dbReference type="EMBL" id="ACS33477.1"/>
    </source>
</evidence>
<dbReference type="InterPro" id="IPR038475">
    <property type="entry name" value="RecG_C_sf"/>
</dbReference>
<dbReference type="Gene3D" id="1.10.10.10">
    <property type="entry name" value="Winged helix-like DNA-binding domain superfamily/Winged helix DNA-binding domain"/>
    <property type="match status" value="1"/>
</dbReference>
<dbReference type="PATRIC" id="fig|593117.10.peg.971"/>
<dbReference type="eggNOG" id="arCOG03296">
    <property type="taxonomic scope" value="Archaea"/>
</dbReference>
<dbReference type="Proteomes" id="UP000001488">
    <property type="component" value="Chromosome"/>
</dbReference>
<dbReference type="eggNOG" id="arCOG03110">
    <property type="taxonomic scope" value="Archaea"/>
</dbReference>
<dbReference type="OrthoDB" id="97071at2157"/>
<evidence type="ECO:0000259" key="1">
    <source>
        <dbReference type="Pfam" id="PF22168"/>
    </source>
</evidence>
<dbReference type="HOGENOM" id="CLU_547053_0_0_2"/>
<dbReference type="PANTHER" id="PTHR30595">
    <property type="entry name" value="GLPR-RELATED TRANSCRIPTIONAL REPRESSOR"/>
    <property type="match status" value="1"/>
</dbReference>
<dbReference type="KEGG" id="tga:TGAM_0975"/>
<gene>
    <name evidence="2" type="ordered locus">TGAM_0975</name>
</gene>
<protein>
    <submittedName>
        <fullName evidence="2">Transcription regulator, HTH/deoR family</fullName>
    </submittedName>
</protein>
<accession>C5A5G5</accession>
<dbReference type="Pfam" id="PF22168">
    <property type="entry name" value="DIP2311-like_C"/>
    <property type="match status" value="1"/>
</dbReference>
<feature type="domain" description="Transcriptional regulator DIP2311-like C-terminal" evidence="1">
    <location>
        <begin position="438"/>
        <end position="492"/>
    </location>
</feature>
<dbReference type="PANTHER" id="PTHR30595:SF6">
    <property type="entry name" value="SCHLAFEN ALBA-2 DOMAIN-CONTAINING PROTEIN"/>
    <property type="match status" value="1"/>
</dbReference>
<sequence>MKPVTISETSDKKYWIKRYEFKGMEAEANAVALMPNGDIVIAGSIESKGKDAKSSGLVARLDREGNVKWVRILGGGKGDRFNDVKVAPNGDIVIVGTTWSFVSGWKDIKSRIWVLRLDSSGNIKWQKTYGGSKDAKFERANAVALASNGDIIVAGYTESFSSDGKDVWILKLDSNGNVIWQKTYSGSGSDWAFTVAIAPNGDIIVAGWTNSFGVNGWNVWILKVLKKLRLIRNGKVTRALILLFGKDPQEFFPQAKVRVGRFKGSEILDSVNVEGNLFEQVEGAVNAIKKHMSRRYVIKGLVREEVWDYPLEAVREAVVNAVMHKDYRMPEEVQIKVLDDRIIFWNPGGLPVGLTEEDLYREHPSKPRNRLIAEVFHLAGYVEKWGSGTLRILRAFEDAKLPRPEFKEAFGGFQVVFYRDWLTEERLRELGLNERQVKAVLYVKEKGSITNREYREMFGVSKETAKRDLKELVDAGIFKKIGETGRSVRYILKGSNES</sequence>
<organism evidence="2 3">
    <name type="scientific">Thermococcus gammatolerans (strain DSM 15229 / JCM 11827 / EJ3)</name>
    <dbReference type="NCBI Taxonomy" id="593117"/>
    <lineage>
        <taxon>Archaea</taxon>
        <taxon>Methanobacteriati</taxon>
        <taxon>Methanobacteriota</taxon>
        <taxon>Thermococci</taxon>
        <taxon>Thermococcales</taxon>
        <taxon>Thermococcaceae</taxon>
        <taxon>Thermococcus</taxon>
    </lineage>
</organism>
<dbReference type="AlphaFoldDB" id="C5A5G5"/>
<evidence type="ECO:0000313" key="3">
    <source>
        <dbReference type="Proteomes" id="UP000001488"/>
    </source>
</evidence>
<reference evidence="2 3" key="1">
    <citation type="journal article" date="2007" name="Genome Biol.">
        <title>Genome analysis and genome-wide proteomics of Thermococcus gammatolerans, the most radioresistant organism known amongst the Archaea.</title>
        <authorList>
            <person name="Zivanovic Y."/>
            <person name="Armengaud J."/>
            <person name="Lagorce A."/>
            <person name="Leplat C."/>
            <person name="Guerin P."/>
            <person name="Dutertre M."/>
            <person name="Anthouard V."/>
            <person name="Forterre P."/>
            <person name="Wincker P."/>
            <person name="Confalonieri F."/>
        </authorList>
    </citation>
    <scope>NUCLEOTIDE SEQUENCE [LARGE SCALE GENOMIC DNA]</scope>
    <source>
        <strain evidence="3">DSM 15229 / JCM 11827 / EJ3</strain>
    </source>
</reference>